<keyword evidence="3" id="KW-1185">Reference proteome</keyword>
<feature type="region of interest" description="Disordered" evidence="1">
    <location>
        <begin position="98"/>
        <end position="118"/>
    </location>
</feature>
<dbReference type="OrthoDB" id="5925866at2759"/>
<sequence>MIQVISELLMNYRTSYLRTANCGILADEFRTLSKQYILYLDLENQKYVHWHAMNTYFTNANTTEISWAKRTKNVTKEKLVIPLIYEAMKIQTRMAKQAKPKSGFHESSSLVGSLSFQE</sequence>
<protein>
    <submittedName>
        <fullName evidence="2">Uncharacterized protein</fullName>
    </submittedName>
</protein>
<evidence type="ECO:0000313" key="3">
    <source>
        <dbReference type="Proteomes" id="UP000054630"/>
    </source>
</evidence>
<dbReference type="AlphaFoldDB" id="A0A0V0RLC1"/>
<proteinExistence type="predicted"/>
<dbReference type="Proteomes" id="UP000054630">
    <property type="component" value="Unassembled WGS sequence"/>
</dbReference>
<evidence type="ECO:0000256" key="1">
    <source>
        <dbReference type="SAM" id="MobiDB-lite"/>
    </source>
</evidence>
<comment type="caution">
    <text evidence="2">The sequence shown here is derived from an EMBL/GenBank/DDBJ whole genome shotgun (WGS) entry which is preliminary data.</text>
</comment>
<gene>
    <name evidence="2" type="ORF">T07_7071</name>
</gene>
<organism evidence="2 3">
    <name type="scientific">Trichinella nelsoni</name>
    <dbReference type="NCBI Taxonomy" id="6336"/>
    <lineage>
        <taxon>Eukaryota</taxon>
        <taxon>Metazoa</taxon>
        <taxon>Ecdysozoa</taxon>
        <taxon>Nematoda</taxon>
        <taxon>Enoplea</taxon>
        <taxon>Dorylaimia</taxon>
        <taxon>Trichinellida</taxon>
        <taxon>Trichinellidae</taxon>
        <taxon>Trichinella</taxon>
    </lineage>
</organism>
<accession>A0A0V0RLC1</accession>
<dbReference type="EMBL" id="JYDL01000141">
    <property type="protein sequence ID" value="KRX15080.1"/>
    <property type="molecule type" value="Genomic_DNA"/>
</dbReference>
<reference evidence="2 3" key="1">
    <citation type="submission" date="2015-01" db="EMBL/GenBank/DDBJ databases">
        <title>Evolution of Trichinella species and genotypes.</title>
        <authorList>
            <person name="Korhonen P.K."/>
            <person name="Edoardo P."/>
            <person name="Giuseppe L.R."/>
            <person name="Gasser R.B."/>
        </authorList>
    </citation>
    <scope>NUCLEOTIDE SEQUENCE [LARGE SCALE GENOMIC DNA]</scope>
    <source>
        <strain evidence="2">ISS37</strain>
    </source>
</reference>
<feature type="compositionally biased region" description="Polar residues" evidence="1">
    <location>
        <begin position="105"/>
        <end position="118"/>
    </location>
</feature>
<name>A0A0V0RLC1_9BILA</name>
<evidence type="ECO:0000313" key="2">
    <source>
        <dbReference type="EMBL" id="KRX15080.1"/>
    </source>
</evidence>